<dbReference type="InterPro" id="IPR016032">
    <property type="entry name" value="Sig_transdc_resp-reg_C-effctor"/>
</dbReference>
<dbReference type="Pfam" id="PF00196">
    <property type="entry name" value="GerE"/>
    <property type="match status" value="1"/>
</dbReference>
<dbReference type="PANTHER" id="PTHR44688:SF25">
    <property type="entry name" value="HTH LUXR-TYPE DOMAIN-CONTAINING PROTEIN"/>
    <property type="match status" value="1"/>
</dbReference>
<evidence type="ECO:0000256" key="2">
    <source>
        <dbReference type="ARBA" id="ARBA00023125"/>
    </source>
</evidence>
<evidence type="ECO:0000313" key="5">
    <source>
        <dbReference type="EMBL" id="CCG40543.1"/>
    </source>
</evidence>
<dbReference type="AlphaFoldDB" id="H8FQA5"/>
<reference evidence="5 6" key="1">
    <citation type="journal article" date="2012" name="J. Bacteriol.">
        <title>Draft Genome Sequence of the Purple Photosynthetic Bacterium Phaeospirillum molischianum DSM120, a Particularly Versatile Bacterium.</title>
        <authorList>
            <person name="Duquesne K."/>
            <person name="Prima V."/>
            <person name="Ji B."/>
            <person name="Rouy Z."/>
            <person name="Medigue C."/>
            <person name="Talla E."/>
            <person name="Sturgis J.N."/>
        </authorList>
    </citation>
    <scope>NUCLEOTIDE SEQUENCE [LARGE SCALE GENOMIC DNA]</scope>
    <source>
        <strain evidence="6">DSM120</strain>
    </source>
</reference>
<protein>
    <submittedName>
        <fullName evidence="5">Putative two-component response transcriptional regulator, LuxR family</fullName>
    </submittedName>
</protein>
<keyword evidence="6" id="KW-1185">Reference proteome</keyword>
<comment type="caution">
    <text evidence="5">The sequence shown here is derived from an EMBL/GenBank/DDBJ whole genome shotgun (WGS) entry which is preliminary data.</text>
</comment>
<evidence type="ECO:0000256" key="3">
    <source>
        <dbReference type="ARBA" id="ARBA00023163"/>
    </source>
</evidence>
<keyword evidence="3" id="KW-0804">Transcription</keyword>
<dbReference type="SMART" id="SM00421">
    <property type="entry name" value="HTH_LUXR"/>
    <property type="match status" value="1"/>
</dbReference>
<evidence type="ECO:0000259" key="4">
    <source>
        <dbReference type="PROSITE" id="PS50043"/>
    </source>
</evidence>
<dbReference type="InterPro" id="IPR000792">
    <property type="entry name" value="Tscrpt_reg_LuxR_C"/>
</dbReference>
<dbReference type="GO" id="GO:0006355">
    <property type="term" value="P:regulation of DNA-templated transcription"/>
    <property type="evidence" value="ECO:0007669"/>
    <property type="project" value="InterPro"/>
</dbReference>
<dbReference type="STRING" id="1150626.PHAMO_210054"/>
<feature type="domain" description="HTH luxR-type" evidence="4">
    <location>
        <begin position="132"/>
        <end position="197"/>
    </location>
</feature>
<gene>
    <name evidence="5" type="ORF">PHAMO_210054</name>
</gene>
<dbReference type="InterPro" id="IPR036388">
    <property type="entry name" value="WH-like_DNA-bd_sf"/>
</dbReference>
<dbReference type="SUPFAM" id="SSF46894">
    <property type="entry name" value="C-terminal effector domain of the bipartite response regulators"/>
    <property type="match status" value="1"/>
</dbReference>
<dbReference type="PRINTS" id="PR00038">
    <property type="entry name" value="HTHLUXR"/>
</dbReference>
<evidence type="ECO:0000313" key="6">
    <source>
        <dbReference type="Proteomes" id="UP000004169"/>
    </source>
</evidence>
<dbReference type="GO" id="GO:0003677">
    <property type="term" value="F:DNA binding"/>
    <property type="evidence" value="ECO:0007669"/>
    <property type="project" value="UniProtKB-KW"/>
</dbReference>
<organism evidence="5 6">
    <name type="scientific">Magnetospirillum molischianum DSM 120</name>
    <dbReference type="NCBI Taxonomy" id="1150626"/>
    <lineage>
        <taxon>Bacteria</taxon>
        <taxon>Pseudomonadati</taxon>
        <taxon>Pseudomonadota</taxon>
        <taxon>Alphaproteobacteria</taxon>
        <taxon>Rhodospirillales</taxon>
        <taxon>Rhodospirillaceae</taxon>
        <taxon>Magnetospirillum</taxon>
    </lineage>
</organism>
<keyword evidence="1" id="KW-0805">Transcription regulation</keyword>
<dbReference type="CDD" id="cd06170">
    <property type="entry name" value="LuxR_C_like"/>
    <property type="match status" value="1"/>
</dbReference>
<sequence length="203" mass="21562">MPRILVMGGAGSAAIDTLNQHLAYLGLAVVSWEDVDTPKANQDGVVGAVVVTPLDPFEERLLIAACASRIGSVPFVVLSPANDARRAVFALKHGASDFFTMDSDWMAVGGLAEYLGSLVREAAERGRAPSGPAAPTHILSARERECLGWSALGLTTDVIAFKLCISGRTVRFHLTNAMSKLRASNRSHAIARALQMGLIQLPQ</sequence>
<dbReference type="PROSITE" id="PS50043">
    <property type="entry name" value="HTH_LUXR_2"/>
    <property type="match status" value="1"/>
</dbReference>
<dbReference type="Gene3D" id="1.10.10.10">
    <property type="entry name" value="Winged helix-like DNA-binding domain superfamily/Winged helix DNA-binding domain"/>
    <property type="match status" value="1"/>
</dbReference>
<dbReference type="eggNOG" id="COG2771">
    <property type="taxonomic scope" value="Bacteria"/>
</dbReference>
<evidence type="ECO:0000256" key="1">
    <source>
        <dbReference type="ARBA" id="ARBA00023015"/>
    </source>
</evidence>
<dbReference type="Proteomes" id="UP000004169">
    <property type="component" value="Unassembled WGS sequence"/>
</dbReference>
<dbReference type="PROSITE" id="PS00622">
    <property type="entry name" value="HTH_LUXR_1"/>
    <property type="match status" value="1"/>
</dbReference>
<dbReference type="PANTHER" id="PTHR44688">
    <property type="entry name" value="DNA-BINDING TRANSCRIPTIONAL ACTIVATOR DEVR_DOSR"/>
    <property type="match status" value="1"/>
</dbReference>
<accession>H8FQA5</accession>
<keyword evidence="2" id="KW-0238">DNA-binding</keyword>
<proteinExistence type="predicted"/>
<name>H8FQA5_MAGML</name>
<dbReference type="EMBL" id="CAHP01000014">
    <property type="protein sequence ID" value="CCG40543.1"/>
    <property type="molecule type" value="Genomic_DNA"/>
</dbReference>